<keyword evidence="4" id="KW-0378">Hydrolase</keyword>
<protein>
    <submittedName>
        <fullName evidence="8">Very short patch repair endonuclease</fullName>
    </submittedName>
</protein>
<evidence type="ECO:0000313" key="9">
    <source>
        <dbReference type="Proteomes" id="UP000237755"/>
    </source>
</evidence>
<sequence length="143" mass="15860">MPAPSWASSDAVRASMRGNRSRDTAPELAVRHLLHAEGRRYRVNYRPVAGLRRTADVVFTRARVAVFIDGCFWHGCPLHYQAPVAHRDYWEAKAAGNRARDADTAERLTAAGWTVLRFWEHEEPASVVAAIDVVLDAAPAGRA</sequence>
<accession>A0ABX5AXH0</accession>
<proteinExistence type="inferred from homology"/>
<keyword evidence="2 8" id="KW-0255">Endonuclease</keyword>
<evidence type="ECO:0000256" key="4">
    <source>
        <dbReference type="ARBA" id="ARBA00022801"/>
    </source>
</evidence>
<dbReference type="EMBL" id="MPZN01000011">
    <property type="protein sequence ID" value="PPL19582.1"/>
    <property type="molecule type" value="Genomic_DNA"/>
</dbReference>
<reference evidence="8 9" key="1">
    <citation type="journal article" date="2008" name="Int. J. Syst. Evol. Microbiol.">
        <title>Leifsonia pindariensis sp. nov., isolated from the Pindari glacier of the Indian Himalayas, and emended description of the genus Leifsonia.</title>
        <authorList>
            <person name="Reddy G.S."/>
            <person name="Prabagaran S.R."/>
            <person name="Shivaji S."/>
        </authorList>
    </citation>
    <scope>NUCLEOTIDE SEQUENCE [LARGE SCALE GENOMIC DNA]</scope>
    <source>
        <strain evidence="8 9">PON 10</strain>
    </source>
</reference>
<keyword evidence="9" id="KW-1185">Reference proteome</keyword>
<evidence type="ECO:0000256" key="7">
    <source>
        <dbReference type="SAM" id="MobiDB-lite"/>
    </source>
</evidence>
<dbReference type="Gene3D" id="3.40.960.10">
    <property type="entry name" value="VSR Endonuclease"/>
    <property type="match status" value="1"/>
</dbReference>
<feature type="region of interest" description="Disordered" evidence="7">
    <location>
        <begin position="1"/>
        <end position="23"/>
    </location>
</feature>
<dbReference type="SUPFAM" id="SSF52980">
    <property type="entry name" value="Restriction endonuclease-like"/>
    <property type="match status" value="1"/>
</dbReference>
<dbReference type="GO" id="GO:0004519">
    <property type="term" value="F:endonuclease activity"/>
    <property type="evidence" value="ECO:0007669"/>
    <property type="project" value="UniProtKB-KW"/>
</dbReference>
<keyword evidence="1" id="KW-0540">Nuclease</keyword>
<evidence type="ECO:0000313" key="8">
    <source>
        <dbReference type="EMBL" id="PPL19582.1"/>
    </source>
</evidence>
<gene>
    <name evidence="8" type="ORF">GY24_05185</name>
</gene>
<dbReference type="CDD" id="cd00221">
    <property type="entry name" value="Vsr"/>
    <property type="match status" value="1"/>
</dbReference>
<name>A0ABX5AXH0_9MICO</name>
<evidence type="ECO:0000256" key="5">
    <source>
        <dbReference type="ARBA" id="ARBA00023204"/>
    </source>
</evidence>
<evidence type="ECO:0000256" key="2">
    <source>
        <dbReference type="ARBA" id="ARBA00022759"/>
    </source>
</evidence>
<comment type="similarity">
    <text evidence="6">Belongs to the Vsr family.</text>
</comment>
<keyword evidence="3" id="KW-0227">DNA damage</keyword>
<dbReference type="Pfam" id="PF03852">
    <property type="entry name" value="Vsr"/>
    <property type="match status" value="1"/>
</dbReference>
<comment type="caution">
    <text evidence="8">The sequence shown here is derived from an EMBL/GenBank/DDBJ whole genome shotgun (WGS) entry which is preliminary data.</text>
</comment>
<evidence type="ECO:0000256" key="1">
    <source>
        <dbReference type="ARBA" id="ARBA00022722"/>
    </source>
</evidence>
<dbReference type="InterPro" id="IPR004603">
    <property type="entry name" value="DNA_mismatch_endonuc_vsr"/>
</dbReference>
<evidence type="ECO:0000256" key="3">
    <source>
        <dbReference type="ARBA" id="ARBA00022763"/>
    </source>
</evidence>
<dbReference type="InterPro" id="IPR011335">
    <property type="entry name" value="Restrct_endonuc-II-like"/>
</dbReference>
<dbReference type="NCBIfam" id="TIGR00632">
    <property type="entry name" value="vsr"/>
    <property type="match status" value="1"/>
</dbReference>
<dbReference type="Proteomes" id="UP000237755">
    <property type="component" value="Unassembled WGS sequence"/>
</dbReference>
<keyword evidence="5" id="KW-0234">DNA repair</keyword>
<organism evidence="8 9">
    <name type="scientific">Microterricola pindariensis</name>
    <dbReference type="NCBI Taxonomy" id="478010"/>
    <lineage>
        <taxon>Bacteria</taxon>
        <taxon>Bacillati</taxon>
        <taxon>Actinomycetota</taxon>
        <taxon>Actinomycetes</taxon>
        <taxon>Micrococcales</taxon>
        <taxon>Microbacteriaceae</taxon>
        <taxon>Microterricola</taxon>
    </lineage>
</organism>
<evidence type="ECO:0000256" key="6">
    <source>
        <dbReference type="ARBA" id="ARBA00029466"/>
    </source>
</evidence>